<dbReference type="Proteomes" id="UP000192366">
    <property type="component" value="Unassembled WGS sequence"/>
</dbReference>
<reference evidence="3 4" key="1">
    <citation type="submission" date="2017-02" db="EMBL/GenBank/DDBJ databases">
        <title>The new phylogeny of genus Mycobacterium.</title>
        <authorList>
            <person name="Tortoli E."/>
            <person name="Trovato A."/>
            <person name="Cirillo D.M."/>
        </authorList>
    </citation>
    <scope>NUCLEOTIDE SEQUENCE [LARGE SCALE GENOMIC DNA]</scope>
    <source>
        <strain evidence="3 4">DSM 45578</strain>
    </source>
</reference>
<dbReference type="OrthoDB" id="3177103at2"/>
<comment type="similarity">
    <text evidence="1">Belongs to the glycosyltransferase 2 family.</text>
</comment>
<name>A0A1W9Z389_MYCBA</name>
<gene>
    <name evidence="3" type="ORF">BST17_03170</name>
</gene>
<proteinExistence type="inferred from homology"/>
<protein>
    <submittedName>
        <fullName evidence="3">Glycosyl transferase</fullName>
    </submittedName>
</protein>
<dbReference type="RefSeq" id="WP_083055479.1">
    <property type="nucleotide sequence ID" value="NZ_JACKVM010000008.1"/>
</dbReference>
<dbReference type="GO" id="GO:0016740">
    <property type="term" value="F:transferase activity"/>
    <property type="evidence" value="ECO:0007669"/>
    <property type="project" value="UniProtKB-KW"/>
</dbReference>
<dbReference type="PANTHER" id="PTHR48090:SF7">
    <property type="entry name" value="RFBJ PROTEIN"/>
    <property type="match status" value="1"/>
</dbReference>
<dbReference type="AlphaFoldDB" id="A0A1W9Z389"/>
<dbReference type="Pfam" id="PF00535">
    <property type="entry name" value="Glycos_transf_2"/>
    <property type="match status" value="1"/>
</dbReference>
<dbReference type="PANTHER" id="PTHR48090">
    <property type="entry name" value="UNDECAPRENYL-PHOSPHATE 4-DEOXY-4-FORMAMIDO-L-ARABINOSE TRANSFERASE-RELATED"/>
    <property type="match status" value="1"/>
</dbReference>
<evidence type="ECO:0000259" key="2">
    <source>
        <dbReference type="Pfam" id="PF00535"/>
    </source>
</evidence>
<evidence type="ECO:0000313" key="4">
    <source>
        <dbReference type="Proteomes" id="UP000192366"/>
    </source>
</evidence>
<dbReference type="Gene3D" id="3.90.550.10">
    <property type="entry name" value="Spore Coat Polysaccharide Biosynthesis Protein SpsA, Chain A"/>
    <property type="match status" value="1"/>
</dbReference>
<evidence type="ECO:0000256" key="1">
    <source>
        <dbReference type="ARBA" id="ARBA00006739"/>
    </source>
</evidence>
<dbReference type="InterPro" id="IPR029044">
    <property type="entry name" value="Nucleotide-diphossugar_trans"/>
</dbReference>
<keyword evidence="3" id="KW-0808">Transferase</keyword>
<accession>A0A1W9Z389</accession>
<dbReference type="SUPFAM" id="SSF53448">
    <property type="entry name" value="Nucleotide-diphospho-sugar transferases"/>
    <property type="match status" value="1"/>
</dbReference>
<dbReference type="STRING" id="564198.BST17_03170"/>
<comment type="caution">
    <text evidence="3">The sequence shown here is derived from an EMBL/GenBank/DDBJ whole genome shotgun (WGS) entry which is preliminary data.</text>
</comment>
<dbReference type="CDD" id="cd04179">
    <property type="entry name" value="DPM_DPG-synthase_like"/>
    <property type="match status" value="1"/>
</dbReference>
<dbReference type="InterPro" id="IPR001173">
    <property type="entry name" value="Glyco_trans_2-like"/>
</dbReference>
<feature type="domain" description="Glycosyltransferase 2-like" evidence="2">
    <location>
        <begin position="21"/>
        <end position="174"/>
    </location>
</feature>
<evidence type="ECO:0000313" key="3">
    <source>
        <dbReference type="EMBL" id="ORA06659.1"/>
    </source>
</evidence>
<organism evidence="3 4">
    <name type="scientific">Mycolicibacterium bacteremicum</name>
    <name type="common">Mycobacterium bacteremicum</name>
    <dbReference type="NCBI Taxonomy" id="564198"/>
    <lineage>
        <taxon>Bacteria</taxon>
        <taxon>Bacillati</taxon>
        <taxon>Actinomycetota</taxon>
        <taxon>Actinomycetes</taxon>
        <taxon>Mycobacteriales</taxon>
        <taxon>Mycobacteriaceae</taxon>
        <taxon>Mycolicibacterium</taxon>
    </lineage>
</organism>
<keyword evidence="4" id="KW-1185">Reference proteome</keyword>
<dbReference type="InterPro" id="IPR050256">
    <property type="entry name" value="Glycosyltransferase_2"/>
</dbReference>
<dbReference type="EMBL" id="MVHJ01000002">
    <property type="protein sequence ID" value="ORA06659.1"/>
    <property type="molecule type" value="Genomic_DNA"/>
</dbReference>
<sequence length="281" mass="30505">MAKLVGLWDGVPHDFKRPTVSVIIPALNEARNLPHVAARMPTGIDEIVFVDGNSVDDSVAVARSLWPRAKIVTQTRRGKGNALACGFESATGDIVVMIDADGSTDPMEIPRYLAALTSGADYAKGSRFIQGGGSSDITRMRRIGNWGLNALVNLLFGTKYTDLCYGYNAFSRRCLDVMRLPSTAGQEPQWGDGFEIETLINVRVAASGLTIAEVCSFEKDRIHGASNLNAVSDGLRVLRTIRREYRDTRRAARMRTGQAPVTLNLEAPHATVEALEAEQAG</sequence>